<dbReference type="EMBL" id="JAULBC010000004">
    <property type="protein sequence ID" value="MEX6688465.1"/>
    <property type="molecule type" value="Genomic_DNA"/>
</dbReference>
<dbReference type="Pfam" id="PF25917">
    <property type="entry name" value="BSH_RND"/>
    <property type="match status" value="1"/>
</dbReference>
<dbReference type="InterPro" id="IPR058636">
    <property type="entry name" value="Beta-barrel_YknX"/>
</dbReference>
<evidence type="ECO:0000313" key="7">
    <source>
        <dbReference type="Proteomes" id="UP001560573"/>
    </source>
</evidence>
<dbReference type="Gene3D" id="1.10.287.470">
    <property type="entry name" value="Helix hairpin bin"/>
    <property type="match status" value="1"/>
</dbReference>
<gene>
    <name evidence="6" type="ORF">QTN47_13205</name>
</gene>
<keyword evidence="7" id="KW-1185">Reference proteome</keyword>
<organism evidence="6 7">
    <name type="scientific">Danxiaibacter flavus</name>
    <dbReference type="NCBI Taxonomy" id="3049108"/>
    <lineage>
        <taxon>Bacteria</taxon>
        <taxon>Pseudomonadati</taxon>
        <taxon>Bacteroidota</taxon>
        <taxon>Chitinophagia</taxon>
        <taxon>Chitinophagales</taxon>
        <taxon>Chitinophagaceae</taxon>
        <taxon>Danxiaibacter</taxon>
    </lineage>
</organism>
<feature type="domain" description="YknX-like beta-barrel" evidence="5">
    <location>
        <begin position="242"/>
        <end position="309"/>
    </location>
</feature>
<evidence type="ECO:0000259" key="5">
    <source>
        <dbReference type="Pfam" id="PF25990"/>
    </source>
</evidence>
<name>A0ABV3ZG06_9BACT</name>
<evidence type="ECO:0000259" key="3">
    <source>
        <dbReference type="Pfam" id="PF25917"/>
    </source>
</evidence>
<dbReference type="Gene3D" id="2.40.50.100">
    <property type="match status" value="1"/>
</dbReference>
<dbReference type="InterPro" id="IPR058625">
    <property type="entry name" value="MdtA-like_BSH"/>
</dbReference>
<accession>A0ABV3ZG06</accession>
<proteinExistence type="predicted"/>
<sequence length="462" mass="49913">MSKKLKWIIGILIVLVVLLVGLSKAGVFGKDEGAKVTAEKPLKRTIIETVTASGKIYPEVEVKVSSDISGEIVELNVEEGDTVKKGQVLVKIYADIYASTRDQAAAVVAQSQAQVSNSKQQLGALKATLDQTEAAYKRQKTLLDQKVISQSEFEQSQQAYLSAKANYDAAQSGIMANQANVQSAQASLNRAQKDVGRTTIVAPMDGVISLLAVKKGERVVGTAQMAGTEMMRIADLASIEAQVDVGENDIPKVKYGDTALVEVDAYNNRKFKGIVYKIANPNTTTSTSASSSSSTTVTNYKVHIRLLQDSYKDLIVSGKGFPFRPNMTASADIQTKTNVNVLSVPLNAVTTRDKNDAPTNSKDKDDKKDKKDDKSSSDADPQPVAGDEGIDEVVFVLQKDGTVKKQKVTTSIQDLNYIQVDSGLSDSLQVITGPYDLVSKQLKDGMKVKVVPKDQLVQNFKK</sequence>
<feature type="domain" description="Multidrug resistance protein MdtA-like barrel-sandwich hybrid" evidence="3">
    <location>
        <begin position="62"/>
        <end position="221"/>
    </location>
</feature>
<reference evidence="6 7" key="1">
    <citation type="submission" date="2023-07" db="EMBL/GenBank/DDBJ databases">
        <authorList>
            <person name="Lian W.-H."/>
        </authorList>
    </citation>
    <scope>NUCLEOTIDE SEQUENCE [LARGE SCALE GENOMIC DNA]</scope>
    <source>
        <strain evidence="6 7">SYSU DXS3180</strain>
    </source>
</reference>
<dbReference type="Pfam" id="PF25967">
    <property type="entry name" value="RND-MFP_C"/>
    <property type="match status" value="1"/>
</dbReference>
<dbReference type="Gene3D" id="2.40.30.170">
    <property type="match status" value="1"/>
</dbReference>
<dbReference type="PANTHER" id="PTHR30469:SF33">
    <property type="entry name" value="SLR1207 PROTEIN"/>
    <property type="match status" value="1"/>
</dbReference>
<evidence type="ECO:0000256" key="1">
    <source>
        <dbReference type="ARBA" id="ARBA00022448"/>
    </source>
</evidence>
<dbReference type="InterPro" id="IPR058627">
    <property type="entry name" value="MdtA-like_C"/>
</dbReference>
<feature type="region of interest" description="Disordered" evidence="2">
    <location>
        <begin position="349"/>
        <end position="386"/>
    </location>
</feature>
<evidence type="ECO:0000256" key="2">
    <source>
        <dbReference type="SAM" id="MobiDB-lite"/>
    </source>
</evidence>
<dbReference type="SUPFAM" id="SSF111369">
    <property type="entry name" value="HlyD-like secretion proteins"/>
    <property type="match status" value="1"/>
</dbReference>
<evidence type="ECO:0000259" key="4">
    <source>
        <dbReference type="Pfam" id="PF25967"/>
    </source>
</evidence>
<protein>
    <submittedName>
        <fullName evidence="6">Efflux RND transporter periplasmic adaptor subunit</fullName>
    </submittedName>
</protein>
<dbReference type="Pfam" id="PF25990">
    <property type="entry name" value="Beta-barrel_YknX"/>
    <property type="match status" value="1"/>
</dbReference>
<evidence type="ECO:0000313" key="6">
    <source>
        <dbReference type="EMBL" id="MEX6688465.1"/>
    </source>
</evidence>
<comment type="caution">
    <text evidence="6">The sequence shown here is derived from an EMBL/GenBank/DDBJ whole genome shotgun (WGS) entry which is preliminary data.</text>
</comment>
<keyword evidence="1" id="KW-0813">Transport</keyword>
<feature type="domain" description="Multidrug resistance protein MdtA-like C-terminal permuted SH3" evidence="4">
    <location>
        <begin position="392"/>
        <end position="433"/>
    </location>
</feature>
<dbReference type="Gene3D" id="2.40.420.20">
    <property type="match status" value="1"/>
</dbReference>
<dbReference type="Proteomes" id="UP001560573">
    <property type="component" value="Unassembled WGS sequence"/>
</dbReference>
<dbReference type="PANTHER" id="PTHR30469">
    <property type="entry name" value="MULTIDRUG RESISTANCE PROTEIN MDTA"/>
    <property type="match status" value="1"/>
</dbReference>
<dbReference type="RefSeq" id="WP_369329875.1">
    <property type="nucleotide sequence ID" value="NZ_JAULBC010000004.1"/>
</dbReference>
<feature type="compositionally biased region" description="Basic and acidic residues" evidence="2">
    <location>
        <begin position="351"/>
        <end position="377"/>
    </location>
</feature>